<feature type="domain" description="Neurotransmitter-gated ion-channel ligand-binding" evidence="8">
    <location>
        <begin position="490"/>
        <end position="625"/>
    </location>
</feature>
<dbReference type="InterPro" id="IPR006202">
    <property type="entry name" value="Neur_chan_lig-bd"/>
</dbReference>
<feature type="transmembrane region" description="Helical" evidence="6">
    <location>
        <begin position="999"/>
        <end position="1020"/>
    </location>
</feature>
<dbReference type="GO" id="GO:0016020">
    <property type="term" value="C:membrane"/>
    <property type="evidence" value="ECO:0007669"/>
    <property type="project" value="UniProtKB-SubCell"/>
</dbReference>
<feature type="signal peptide" evidence="7">
    <location>
        <begin position="1"/>
        <end position="37"/>
    </location>
</feature>
<feature type="chain" id="PRO_5040474564" evidence="7">
    <location>
        <begin position="38"/>
        <end position="1038"/>
    </location>
</feature>
<sequence>MRTIMNRTRRYLYSCDLRVSRLLILVVLLLLSCATQSSTSAGSNTGTNSNGFTEWLQQEEETTVRKLQEEGINRGTVLDIIPVRYNDEEEDDGDPEDEELLVEAVEELDGLGVTFLREEPEQDLNATLFSNDTTTIPTSSTTETVVKIIRGPGTNFQHTVPYNFTHIFLVGGHCNVPGEEEWVAGDWYTKFVGAGMETLGVPVENNICSNVKGNAYTRDFHVEALWQVQALVGNQLNETLVITAAIGLESDWSPVADLLRQGMSFFHAKEDAQNFDLKAFGLDTRDVLYYYFRWDEAGSAERAGRELCRVKGGTQQLKVAKLLTGGRNGSLDYRVNLAIDTYTQENNCAHIEIVNLWTVYDNVTDQALKTTLIFNPFPDIIFTAQDQVAKRIIDIARNALSPDQFSRIATTGWDNIEEQLLNDYKILTTVDQLVHYPGKGLWGVFKTVIGILEETGLNSTKTIQDELDLGESLTISSDTLTISSDRVGFLISNLLQGYDAGYPPFQEVEVSSGLYDVTITKMIPFEGKFEAVLWLQTSWHDPRLEWNYDVYSGTLPMDPETIWTPRLYFQNEFDNEDLYTAPAIITHTGKVTMRQNMMAEFLCSTTEDLRSFPFDIYSCAIVLGAPASITLDYKYGFEVIEVDPHFTTTTATSLDEEVGTPDPPGARSEFVYYQMIFERRPFIAYVRLILPAVLINMVGFMAFWIPEMQESVALGITSLLCSLTFRETVEMPDTADVTWTEVFMMLNVSYQASVMFIIWCSYGHSNKVAAALDHFFGFIHPVKVFRWILQLPFLTGRYVAEKTIIKPANVQPRDYNQAVRPVQYGVSPTTFMRRDKFGRSFMGLPQQQQQPQQYQQPIAEPMYTNDNTRDLVANELYNSGNASLSSFAGDDHETANHTALRASTHLRSQLRGMDTISGADGDEDDWEFHGASRHTRRLPPASADNLYGDVDPNMYDNDNNNKDTKGNYNINASKTNNPKGKKEIKEPKDRVNVDWIGRWFIFTSYVIVTATLLATGWGFYDTPGAASAAILGVGRFAQ</sequence>
<keyword evidence="2 6" id="KW-0812">Transmembrane</keyword>
<evidence type="ECO:0000256" key="7">
    <source>
        <dbReference type="SAM" id="SignalP"/>
    </source>
</evidence>
<dbReference type="AlphaFoldDB" id="A0A9N8HUH8"/>
<dbReference type="PROSITE" id="PS51257">
    <property type="entry name" value="PROKAR_LIPOPROTEIN"/>
    <property type="match status" value="1"/>
</dbReference>
<evidence type="ECO:0000256" key="5">
    <source>
        <dbReference type="SAM" id="MobiDB-lite"/>
    </source>
</evidence>
<dbReference type="PANTHER" id="PTHR18945">
    <property type="entry name" value="NEUROTRANSMITTER GATED ION CHANNEL"/>
    <property type="match status" value="1"/>
</dbReference>
<keyword evidence="9" id="KW-0675">Receptor</keyword>
<proteinExistence type="predicted"/>
<evidence type="ECO:0000313" key="10">
    <source>
        <dbReference type="Proteomes" id="UP001153069"/>
    </source>
</evidence>
<evidence type="ECO:0000256" key="3">
    <source>
        <dbReference type="ARBA" id="ARBA00022989"/>
    </source>
</evidence>
<name>A0A9N8HUH8_9STRA</name>
<gene>
    <name evidence="9" type="ORF">SEMRO_1385_G268200.1</name>
</gene>
<keyword evidence="4 6" id="KW-0472">Membrane</keyword>
<keyword evidence="3 6" id="KW-1133">Transmembrane helix</keyword>
<dbReference type="OrthoDB" id="442503at2759"/>
<dbReference type="SUPFAM" id="SSF90112">
    <property type="entry name" value="Neurotransmitter-gated ion-channel transmembrane pore"/>
    <property type="match status" value="1"/>
</dbReference>
<feature type="region of interest" description="Disordered" evidence="5">
    <location>
        <begin position="931"/>
        <end position="986"/>
    </location>
</feature>
<dbReference type="InterPro" id="IPR038050">
    <property type="entry name" value="Neuro_actylchol_rec"/>
</dbReference>
<dbReference type="SUPFAM" id="SSF63712">
    <property type="entry name" value="Nicotinic receptor ligand binding domain-like"/>
    <property type="match status" value="1"/>
</dbReference>
<dbReference type="InterPro" id="IPR006201">
    <property type="entry name" value="Neur_channel"/>
</dbReference>
<feature type="compositionally biased region" description="Low complexity" evidence="5">
    <location>
        <begin position="949"/>
        <end position="958"/>
    </location>
</feature>
<dbReference type="Proteomes" id="UP001153069">
    <property type="component" value="Unassembled WGS sequence"/>
</dbReference>
<evidence type="ECO:0000256" key="2">
    <source>
        <dbReference type="ARBA" id="ARBA00022692"/>
    </source>
</evidence>
<dbReference type="Gene3D" id="1.20.58.390">
    <property type="entry name" value="Neurotransmitter-gated ion-channel transmembrane domain"/>
    <property type="match status" value="1"/>
</dbReference>
<accession>A0A9N8HUH8</accession>
<dbReference type="Gene3D" id="2.70.170.10">
    <property type="entry name" value="Neurotransmitter-gated ion-channel ligand-binding domain"/>
    <property type="match status" value="1"/>
</dbReference>
<keyword evidence="10" id="KW-1185">Reference proteome</keyword>
<evidence type="ECO:0000259" key="8">
    <source>
        <dbReference type="Pfam" id="PF02931"/>
    </source>
</evidence>
<evidence type="ECO:0000256" key="6">
    <source>
        <dbReference type="SAM" id="Phobius"/>
    </source>
</evidence>
<dbReference type="InterPro" id="IPR036719">
    <property type="entry name" value="Neuro-gated_channel_TM_sf"/>
</dbReference>
<evidence type="ECO:0000256" key="1">
    <source>
        <dbReference type="ARBA" id="ARBA00004141"/>
    </source>
</evidence>
<dbReference type="EMBL" id="CAICTM010001383">
    <property type="protein sequence ID" value="CAB9523168.1"/>
    <property type="molecule type" value="Genomic_DNA"/>
</dbReference>
<dbReference type="GO" id="GO:0005230">
    <property type="term" value="F:extracellular ligand-gated monoatomic ion channel activity"/>
    <property type="evidence" value="ECO:0007669"/>
    <property type="project" value="InterPro"/>
</dbReference>
<evidence type="ECO:0000256" key="4">
    <source>
        <dbReference type="ARBA" id="ARBA00023136"/>
    </source>
</evidence>
<organism evidence="9 10">
    <name type="scientific">Seminavis robusta</name>
    <dbReference type="NCBI Taxonomy" id="568900"/>
    <lineage>
        <taxon>Eukaryota</taxon>
        <taxon>Sar</taxon>
        <taxon>Stramenopiles</taxon>
        <taxon>Ochrophyta</taxon>
        <taxon>Bacillariophyta</taxon>
        <taxon>Bacillariophyceae</taxon>
        <taxon>Bacillariophycidae</taxon>
        <taxon>Naviculales</taxon>
        <taxon>Naviculaceae</taxon>
        <taxon>Seminavis</taxon>
    </lineage>
</organism>
<comment type="caution">
    <text evidence="9">The sequence shown here is derived from an EMBL/GenBank/DDBJ whole genome shotgun (WGS) entry which is preliminary data.</text>
</comment>
<evidence type="ECO:0000313" key="9">
    <source>
        <dbReference type="EMBL" id="CAB9523168.1"/>
    </source>
</evidence>
<dbReference type="Pfam" id="PF02931">
    <property type="entry name" value="Neur_chan_LBD"/>
    <property type="match status" value="1"/>
</dbReference>
<dbReference type="InterPro" id="IPR036734">
    <property type="entry name" value="Neur_chan_lig-bd_sf"/>
</dbReference>
<protein>
    <submittedName>
        <fullName evidence="9">Receptor subunit beta-type acr</fullName>
    </submittedName>
</protein>
<dbReference type="GO" id="GO:0004888">
    <property type="term" value="F:transmembrane signaling receptor activity"/>
    <property type="evidence" value="ECO:0007669"/>
    <property type="project" value="InterPro"/>
</dbReference>
<reference evidence="9" key="1">
    <citation type="submission" date="2020-06" db="EMBL/GenBank/DDBJ databases">
        <authorList>
            <consortium name="Plant Systems Biology data submission"/>
        </authorList>
    </citation>
    <scope>NUCLEOTIDE SEQUENCE</scope>
    <source>
        <strain evidence="9">D6</strain>
    </source>
</reference>
<keyword evidence="7" id="KW-0732">Signal</keyword>
<comment type="subcellular location">
    <subcellularLocation>
        <location evidence="1">Membrane</location>
        <topology evidence="1">Multi-pass membrane protein</topology>
    </subcellularLocation>
</comment>
<feature type="transmembrane region" description="Helical" evidence="6">
    <location>
        <begin position="682"/>
        <end position="705"/>
    </location>
</feature>